<feature type="compositionally biased region" description="Polar residues" evidence="1">
    <location>
        <begin position="414"/>
        <end position="427"/>
    </location>
</feature>
<reference evidence="3 4" key="1">
    <citation type="journal article" date="2018" name="Sci. Rep.">
        <title>Genome sequence of the cauliflower mushroom Sparassis crispa (Hanabiratake) and its association with beneficial usage.</title>
        <authorList>
            <person name="Kiyama R."/>
            <person name="Furutani Y."/>
            <person name="Kawaguchi K."/>
            <person name="Nakanishi T."/>
        </authorList>
    </citation>
    <scope>NUCLEOTIDE SEQUENCE [LARGE SCALE GENOMIC DNA]</scope>
</reference>
<feature type="region of interest" description="Disordered" evidence="1">
    <location>
        <begin position="414"/>
        <end position="438"/>
    </location>
</feature>
<name>A0A401GG49_9APHY</name>
<evidence type="ECO:0000313" key="3">
    <source>
        <dbReference type="EMBL" id="GBE81158.1"/>
    </source>
</evidence>
<comment type="caution">
    <text evidence="3">The sequence shown here is derived from an EMBL/GenBank/DDBJ whole genome shotgun (WGS) entry which is preliminary data.</text>
</comment>
<dbReference type="STRING" id="139825.A0A401GG49"/>
<dbReference type="GeneID" id="38778075"/>
<dbReference type="Gene3D" id="2.60.120.260">
    <property type="entry name" value="Galactose-binding domain-like"/>
    <property type="match status" value="2"/>
</dbReference>
<accession>A0A401GG49</accession>
<dbReference type="OrthoDB" id="2576082at2759"/>
<feature type="transmembrane region" description="Helical" evidence="2">
    <location>
        <begin position="334"/>
        <end position="357"/>
    </location>
</feature>
<keyword evidence="4" id="KW-1185">Reference proteome</keyword>
<feature type="compositionally biased region" description="Low complexity" evidence="1">
    <location>
        <begin position="277"/>
        <end position="304"/>
    </location>
</feature>
<keyword evidence="2" id="KW-1133">Transmembrane helix</keyword>
<evidence type="ECO:0000256" key="2">
    <source>
        <dbReference type="SAM" id="Phobius"/>
    </source>
</evidence>
<dbReference type="EMBL" id="BFAD01000003">
    <property type="protein sequence ID" value="GBE81158.1"/>
    <property type="molecule type" value="Genomic_DNA"/>
</dbReference>
<protein>
    <recommendedName>
        <fullName evidence="5">Transmembrane protein</fullName>
    </recommendedName>
</protein>
<dbReference type="Proteomes" id="UP000287166">
    <property type="component" value="Unassembled WGS sequence"/>
</dbReference>
<dbReference type="AlphaFoldDB" id="A0A401GG49"/>
<dbReference type="InParanoid" id="A0A401GG49"/>
<gene>
    <name evidence="3" type="ORF">SCP_0308840</name>
</gene>
<evidence type="ECO:0008006" key="5">
    <source>
        <dbReference type="Google" id="ProtNLM"/>
    </source>
</evidence>
<evidence type="ECO:0000256" key="1">
    <source>
        <dbReference type="SAM" id="MobiDB-lite"/>
    </source>
</evidence>
<keyword evidence="2" id="KW-0472">Membrane</keyword>
<feature type="region of interest" description="Disordered" evidence="1">
    <location>
        <begin position="277"/>
        <end position="326"/>
    </location>
</feature>
<evidence type="ECO:0000313" key="4">
    <source>
        <dbReference type="Proteomes" id="UP000287166"/>
    </source>
</evidence>
<sequence length="500" mass="52890">MAAFNISVDDSSPLITYFPLNAWIDTPANDTLAAFYAQSSFHATSVGGAYAEFAFNGTGIWLYGARRPDYGSYTVLVDNNVVAHTNATAANSTVGQFLGGTSNLPMGQRNVVLRNAGTGPMDIDSLVLETQIGSTGDSVITTNIDDSSSRFTYTPSVRWALVDDSQFYNNTLHYSDAGGAQASLSFSGDGVAVYGTVSPQHGNYTVTLNGHISQIINGGADGFVRQLHAQTLLFSAENLGAGMHCLVVTGNSGQNNTGHYVDVDYVTVYTASNSSEASVTSSGNVAGMTGSSVPTSSSPNPSGTGQDGDGFNTGPTQPNNNVSMKPAPGMSQGAVVGAVLGTILGVVILLVLLYFFVKRRRTRSVGKDAPTPALPIQDPDLELGTYEVGDEEDEKAADSDIVVSEKRMTTASMASRWSQASFESSPTLRPPSHDPSVGMKFETMGPGHGRQVSEASTFVEIADMYRYSRPDLEVPRDDLRWEDAEPIVPPLQVLADKGLN</sequence>
<keyword evidence="2" id="KW-0812">Transmembrane</keyword>
<proteinExistence type="predicted"/>
<organism evidence="3 4">
    <name type="scientific">Sparassis crispa</name>
    <dbReference type="NCBI Taxonomy" id="139825"/>
    <lineage>
        <taxon>Eukaryota</taxon>
        <taxon>Fungi</taxon>
        <taxon>Dikarya</taxon>
        <taxon>Basidiomycota</taxon>
        <taxon>Agaricomycotina</taxon>
        <taxon>Agaricomycetes</taxon>
        <taxon>Polyporales</taxon>
        <taxon>Sparassidaceae</taxon>
        <taxon>Sparassis</taxon>
    </lineage>
</organism>
<feature type="compositionally biased region" description="Polar residues" evidence="1">
    <location>
        <begin position="313"/>
        <end position="323"/>
    </location>
</feature>
<dbReference type="RefSeq" id="XP_027612071.1">
    <property type="nucleotide sequence ID" value="XM_027756270.1"/>
</dbReference>